<dbReference type="GO" id="GO:0004197">
    <property type="term" value="F:cysteine-type endopeptidase activity"/>
    <property type="evidence" value="ECO:0007669"/>
    <property type="project" value="InterPro"/>
</dbReference>
<dbReference type="Gene3D" id="2.60.120.260">
    <property type="entry name" value="Galactose-binding domain-like"/>
    <property type="match status" value="1"/>
</dbReference>
<sequence>MTQAVIHAIGTAIVALLTLTFWNSSVLAGDRVALVIGNSKYTHTSSLANPENDAISMTSTLRDAGFTVTKLVNADQVTMKRELLKFGRRLREDNVDAGLFYYAGHGVQLHGENYLVPVNAQILDEDEIDLEAINVNNFLQVMNSSNANINIIILDACRNNPFVGSSRSASRGLASVDAPKGTLIAYATAPGSVALDGAGQNSPYTKALVAAISSGGGRTIESVFKTARSEVLAVTGDKQVPWETSSITGDFYFHSEQGQPAQNSSSTVFVPTQDAIAQKYALAERLDSRAAWRAFLNDYQDIPDNFYVVLAIDALSRLEEPAKQAARHLPMPDIRMRECYTRRFGNIQSKLCVSSVLGTQSGNTYSGDNLADGNMNTAWVEGETGDGIGEVLRFSFERPTTINEILIANGYNKSKSAYMKNSRVRSFNVRTSTGFEGDIQVVDSGRFQVLNIPYLGDVNWITLTLTSVHRGTRYRDTAISELRLQ</sequence>
<dbReference type="InterPro" id="IPR001309">
    <property type="entry name" value="Pept_C14_p20"/>
</dbReference>
<proteinExistence type="predicted"/>
<evidence type="ECO:0000313" key="2">
    <source>
        <dbReference type="EMBL" id="WIY23925.1"/>
    </source>
</evidence>
<dbReference type="InterPro" id="IPR008979">
    <property type="entry name" value="Galactose-bd-like_sf"/>
</dbReference>
<dbReference type="InterPro" id="IPR011600">
    <property type="entry name" value="Pept_C14_caspase"/>
</dbReference>
<dbReference type="Pfam" id="PF00656">
    <property type="entry name" value="Peptidase_C14"/>
    <property type="match status" value="1"/>
</dbReference>
<dbReference type="NCBIfam" id="NF047619">
    <property type="entry name" value="NADase_discoid"/>
    <property type="match status" value="1"/>
</dbReference>
<dbReference type="GO" id="GO:0006508">
    <property type="term" value="P:proteolysis"/>
    <property type="evidence" value="ECO:0007669"/>
    <property type="project" value="InterPro"/>
</dbReference>
<dbReference type="PANTHER" id="PTHR22576:SF37">
    <property type="entry name" value="MUCOSA-ASSOCIATED LYMPHOID TISSUE LYMPHOMA TRANSLOCATION PROTEIN 1"/>
    <property type="match status" value="1"/>
</dbReference>
<dbReference type="SUPFAM" id="SSF52129">
    <property type="entry name" value="Caspase-like"/>
    <property type="match status" value="1"/>
</dbReference>
<feature type="domain" description="Caspase family p20" evidence="1">
    <location>
        <begin position="29"/>
        <end position="161"/>
    </location>
</feature>
<dbReference type="Gene3D" id="3.40.50.1460">
    <property type="match status" value="1"/>
</dbReference>
<dbReference type="EMBL" id="CP127247">
    <property type="protein sequence ID" value="WIY23925.1"/>
    <property type="molecule type" value="Genomic_DNA"/>
</dbReference>
<dbReference type="RefSeq" id="WP_270916926.1">
    <property type="nucleotide sequence ID" value="NZ_CP127247.1"/>
</dbReference>
<evidence type="ECO:0000313" key="3">
    <source>
        <dbReference type="Proteomes" id="UP001238334"/>
    </source>
</evidence>
<reference evidence="2 3" key="1">
    <citation type="submission" date="2023-06" db="EMBL/GenBank/DDBJ databases">
        <title>Parasedimentitalea psychrophila sp. nov., a psychrophilic bacterium isolated from deep-sea sediment.</title>
        <authorList>
            <person name="Li A."/>
        </authorList>
    </citation>
    <scope>NUCLEOTIDE SEQUENCE [LARGE SCALE GENOMIC DNA]</scope>
    <source>
        <strain evidence="2 3">QS115</strain>
    </source>
</reference>
<dbReference type="PROSITE" id="PS50208">
    <property type="entry name" value="CASPASE_P20"/>
    <property type="match status" value="1"/>
</dbReference>
<dbReference type="InterPro" id="IPR057561">
    <property type="entry name" value="NADase_transloc"/>
</dbReference>
<dbReference type="PANTHER" id="PTHR22576">
    <property type="entry name" value="MUCOSA ASSOCIATED LYMPHOID TISSUE LYMPHOMA TRANSLOCATION PROTEIN 1/PARACASPASE"/>
    <property type="match status" value="1"/>
</dbReference>
<dbReference type="InterPro" id="IPR052039">
    <property type="entry name" value="Caspase-related_regulators"/>
</dbReference>
<dbReference type="SUPFAM" id="SSF49785">
    <property type="entry name" value="Galactose-binding domain-like"/>
    <property type="match status" value="1"/>
</dbReference>
<protein>
    <submittedName>
        <fullName evidence="2">Caspase family protein</fullName>
    </submittedName>
</protein>
<dbReference type="AlphaFoldDB" id="A0A9Y2P5T0"/>
<name>A0A9Y2P5T0_9RHOB</name>
<dbReference type="InterPro" id="IPR029030">
    <property type="entry name" value="Caspase-like_dom_sf"/>
</dbReference>
<accession>A0A9Y2P5T0</accession>
<organism evidence="2 3">
    <name type="scientific">Parasedimentitalea psychrophila</name>
    <dbReference type="NCBI Taxonomy" id="2997337"/>
    <lineage>
        <taxon>Bacteria</taxon>
        <taxon>Pseudomonadati</taxon>
        <taxon>Pseudomonadota</taxon>
        <taxon>Alphaproteobacteria</taxon>
        <taxon>Rhodobacterales</taxon>
        <taxon>Paracoccaceae</taxon>
        <taxon>Parasedimentitalea</taxon>
    </lineage>
</organism>
<evidence type="ECO:0000259" key="1">
    <source>
        <dbReference type="PROSITE" id="PS50208"/>
    </source>
</evidence>
<keyword evidence="3" id="KW-1185">Reference proteome</keyword>
<gene>
    <name evidence="2" type="ORF">QPJ95_14965</name>
</gene>
<dbReference type="KEGG" id="ppso:QPJ95_14965"/>
<dbReference type="Pfam" id="PF25302">
    <property type="entry name" value="NADase_transloc"/>
    <property type="match status" value="1"/>
</dbReference>
<dbReference type="Proteomes" id="UP001238334">
    <property type="component" value="Chromosome"/>
</dbReference>